<sequence length="56" mass="6293">MAGIEKRWIGFKDFNVVTHTEAEARVRALYDGNLKFPTVIAGTDFIKNPTVPQLSE</sequence>
<gene>
    <name evidence="1" type="ORF">Q0590_26895</name>
</gene>
<dbReference type="RefSeq" id="WP_302040737.1">
    <property type="nucleotide sequence ID" value="NZ_JAUKPO010000023.1"/>
</dbReference>
<protein>
    <submittedName>
        <fullName evidence="1">Uncharacterized protein</fullName>
    </submittedName>
</protein>
<accession>A0ABT8RE18</accession>
<proteinExistence type="predicted"/>
<comment type="caution">
    <text evidence="1">The sequence shown here is derived from an EMBL/GenBank/DDBJ whole genome shotgun (WGS) entry which is preliminary data.</text>
</comment>
<reference evidence="1" key="1">
    <citation type="submission" date="2023-07" db="EMBL/GenBank/DDBJ databases">
        <title>The genome sequence of Rhodocytophaga aerolata KACC 12507.</title>
        <authorList>
            <person name="Zhang X."/>
        </authorList>
    </citation>
    <scope>NUCLEOTIDE SEQUENCE</scope>
    <source>
        <strain evidence="1">KACC 12507</strain>
    </source>
</reference>
<dbReference type="Proteomes" id="UP001168528">
    <property type="component" value="Unassembled WGS sequence"/>
</dbReference>
<keyword evidence="2" id="KW-1185">Reference proteome</keyword>
<evidence type="ECO:0000313" key="1">
    <source>
        <dbReference type="EMBL" id="MDO1449936.1"/>
    </source>
</evidence>
<name>A0ABT8RE18_9BACT</name>
<organism evidence="1 2">
    <name type="scientific">Rhodocytophaga aerolata</name>
    <dbReference type="NCBI Taxonomy" id="455078"/>
    <lineage>
        <taxon>Bacteria</taxon>
        <taxon>Pseudomonadati</taxon>
        <taxon>Bacteroidota</taxon>
        <taxon>Cytophagia</taxon>
        <taxon>Cytophagales</taxon>
        <taxon>Rhodocytophagaceae</taxon>
        <taxon>Rhodocytophaga</taxon>
    </lineage>
</organism>
<dbReference type="EMBL" id="JAUKPO010000023">
    <property type="protein sequence ID" value="MDO1449936.1"/>
    <property type="molecule type" value="Genomic_DNA"/>
</dbReference>
<evidence type="ECO:0000313" key="2">
    <source>
        <dbReference type="Proteomes" id="UP001168528"/>
    </source>
</evidence>